<name>A0A0X8JI17_9BACT</name>
<reference evidence="2" key="1">
    <citation type="submission" date="2016-02" db="EMBL/GenBank/DDBJ databases">
        <authorList>
            <person name="Holder M.E."/>
            <person name="Ajami N.J."/>
            <person name="Petrosino J.F."/>
        </authorList>
    </citation>
    <scope>NUCLEOTIDE SEQUENCE [LARGE SCALE GENOMIC DNA]</scope>
    <source>
        <strain evidence="2">CCUG 45958</strain>
    </source>
</reference>
<keyword evidence="2" id="KW-1185">Reference proteome</keyword>
<proteinExistence type="predicted"/>
<dbReference type="EMBL" id="CP014229">
    <property type="protein sequence ID" value="AMD89198.1"/>
    <property type="molecule type" value="Genomic_DNA"/>
</dbReference>
<sequence>MCPRVHGFYFPLNDAMSTCIMTQAVSSALYFLFDGIWQMPFALLSAPEAEKSGENRKDGDVWRDSGKYMPVTCQRRLGDKNMRLNDKSVTGYIS</sequence>
<protein>
    <submittedName>
        <fullName evidence="1">Uncharacterized protein</fullName>
    </submittedName>
</protein>
<dbReference type="KEGG" id="dfi:AXF13_03195"/>
<dbReference type="AlphaFoldDB" id="A0A0X8JI17"/>
<evidence type="ECO:0000313" key="2">
    <source>
        <dbReference type="Proteomes" id="UP000069241"/>
    </source>
</evidence>
<evidence type="ECO:0000313" key="1">
    <source>
        <dbReference type="EMBL" id="AMD89198.1"/>
    </source>
</evidence>
<gene>
    <name evidence="1" type="ORF">AXF13_03195</name>
</gene>
<organism evidence="1 2">
    <name type="scientific">Desulfovibrio fairfieldensis</name>
    <dbReference type="NCBI Taxonomy" id="44742"/>
    <lineage>
        <taxon>Bacteria</taxon>
        <taxon>Pseudomonadati</taxon>
        <taxon>Thermodesulfobacteriota</taxon>
        <taxon>Desulfovibrionia</taxon>
        <taxon>Desulfovibrionales</taxon>
        <taxon>Desulfovibrionaceae</taxon>
        <taxon>Desulfovibrio</taxon>
    </lineage>
</organism>
<accession>A0A0X8JI17</accession>
<dbReference type="Proteomes" id="UP000069241">
    <property type="component" value="Chromosome"/>
</dbReference>